<comment type="caution">
    <text evidence="2">The sequence shown here is derived from an EMBL/GenBank/DDBJ whole genome shotgun (WGS) entry which is preliminary data.</text>
</comment>
<evidence type="ECO:0000313" key="3">
    <source>
        <dbReference type="Proteomes" id="UP000824204"/>
    </source>
</evidence>
<dbReference type="EMBL" id="DXFX01000043">
    <property type="protein sequence ID" value="HIX07481.1"/>
    <property type="molecule type" value="Genomic_DNA"/>
</dbReference>
<proteinExistence type="predicted"/>
<keyword evidence="1" id="KW-0812">Transmembrane</keyword>
<reference evidence="2" key="2">
    <citation type="submission" date="2021-04" db="EMBL/GenBank/DDBJ databases">
        <authorList>
            <person name="Gilroy R."/>
        </authorList>
    </citation>
    <scope>NUCLEOTIDE SEQUENCE</scope>
    <source>
        <strain evidence="2">811</strain>
    </source>
</reference>
<dbReference type="AlphaFoldDB" id="A0A9D2AFD1"/>
<gene>
    <name evidence="2" type="ORF">H9741_03345</name>
</gene>
<dbReference type="Proteomes" id="UP000824204">
    <property type="component" value="Unassembled WGS sequence"/>
</dbReference>
<keyword evidence="1" id="KW-0472">Membrane</keyword>
<evidence type="ECO:0000313" key="2">
    <source>
        <dbReference type="EMBL" id="HIX07481.1"/>
    </source>
</evidence>
<evidence type="ECO:0000256" key="1">
    <source>
        <dbReference type="SAM" id="Phobius"/>
    </source>
</evidence>
<organism evidence="2 3">
    <name type="scientific">Candidatus Borkfalkia faecipullorum</name>
    <dbReference type="NCBI Taxonomy" id="2838510"/>
    <lineage>
        <taxon>Bacteria</taxon>
        <taxon>Bacillati</taxon>
        <taxon>Bacillota</taxon>
        <taxon>Clostridia</taxon>
        <taxon>Christensenellales</taxon>
        <taxon>Christensenellaceae</taxon>
        <taxon>Candidatus Borkfalkia</taxon>
    </lineage>
</organism>
<reference evidence="2" key="1">
    <citation type="journal article" date="2021" name="PeerJ">
        <title>Extensive microbial diversity within the chicken gut microbiome revealed by metagenomics and culture.</title>
        <authorList>
            <person name="Gilroy R."/>
            <person name="Ravi A."/>
            <person name="Getino M."/>
            <person name="Pursley I."/>
            <person name="Horton D.L."/>
            <person name="Alikhan N.F."/>
            <person name="Baker D."/>
            <person name="Gharbi K."/>
            <person name="Hall N."/>
            <person name="Watson M."/>
            <person name="Adriaenssens E.M."/>
            <person name="Foster-Nyarko E."/>
            <person name="Jarju S."/>
            <person name="Secka A."/>
            <person name="Antonio M."/>
            <person name="Oren A."/>
            <person name="Chaudhuri R.R."/>
            <person name="La Ragione R."/>
            <person name="Hildebrand F."/>
            <person name="Pallen M.J."/>
        </authorList>
    </citation>
    <scope>NUCLEOTIDE SEQUENCE</scope>
    <source>
        <strain evidence="2">811</strain>
    </source>
</reference>
<feature type="transmembrane region" description="Helical" evidence="1">
    <location>
        <begin position="12"/>
        <end position="34"/>
    </location>
</feature>
<protein>
    <submittedName>
        <fullName evidence="2">Uncharacterized protein</fullName>
    </submittedName>
</protein>
<sequence>MVKSTFSLGGKLLTIFLTIVIFIAVCAASLILAVTKMRARTLAGWLGLQSYISETYEGSILDFASEVGKLLKGDVTINKILELSPGLKTQADGIVDNVENVGLFKVDRDLLYDMPVNKMTSNLTSIVVLTATLNELAEYLSVSLPDLAFITGSEENPVDVYTQVNATEDGSADKIFTMSENADSPRSYYTRTETFSSVYQDGEGNTLPVSEQVKTDLYSLSGVSVENNFLLLNGEKLYVGTSAEGAVAYSPLTQNSNLVYSLEKQEDGTYLAKVAPSESQKLYTSCPPTQETPDGYREVTLTATGESVYTQKIASPYRYQPLYAQTSTAPESGDYYTVDGKYYVLATQTDGSGNYTVDSASGGFLILEEYRNAVLYALDYEYTKASLSDADADTAVYLYTNGVGDLPMTYGISALSSFLNTKTMTLDEMSVYFGIDLNITVLDGVKYVPLAYLASAMPAEMNNIYIDDVIEVSASSPAVLLYLAYGNGYRVSEDGTLEITDESQRRTIGRITQALDGITVSSVVNVTEDSHPLLQAIGGWTLNDIGDSEKIGSISLGDVLTIVTDEEALADPTGQTTASPQILQALAGVSVDGLSDAIDSLTLGQIMPIDPSDNLLGSLSGSTLQTLSQDLTKLTVQKLFADNVYSYHEVESLSPAQEGDATPNRTRFAELQSKISALSSEYAASQLYVYLRGSYMPVEDFIAEYTASNANVADDQDYAGEIPDTVYSPYLAVTDDLAALYTDVPLYAYVQSEEGEYAYVTATQVSEWQLSEKDAQTYAGATLYLKTSADGKTLYEQAAKNASGNYDTDTLYVWDAGAERMKAVSLLPAGLSVKEGYADTLLYTKITYVTDFDPSVQLYEQGNLFYYDIDTQMFNQLSLTPSYAQDGAVNSFLGYALSDSALPAEGTALYTYGEIAGVWKYLLTQPAYEAAVSEDGTYGVSTLYVADKDDEGQDIVTDLNLEYENGKWHLSAEDAAAYAGKTLYLERTIEVTCALQEVNSLVANVQQNINKMTLNDLYADGMVDVTDPSRLNEQIPAFLTAYKGRTVGNLSIKELLNMTLELISYLNDLPVFP</sequence>
<name>A0A9D2AFD1_9FIRM</name>
<keyword evidence="1" id="KW-1133">Transmembrane helix</keyword>
<accession>A0A9D2AFD1</accession>